<keyword evidence="10" id="KW-1185">Reference proteome</keyword>
<evidence type="ECO:0000313" key="11">
    <source>
        <dbReference type="Proteomes" id="UP000660975"/>
    </source>
</evidence>
<reference evidence="9" key="1">
    <citation type="journal article" date="2014" name="Int. J. Syst. Evol. Microbiol.">
        <title>Complete genome sequence of Corynebacterium casei LMG S-19264T (=DSM 44701T), isolated from a smear-ripened cheese.</title>
        <authorList>
            <consortium name="US DOE Joint Genome Institute (JGI-PGF)"/>
            <person name="Walter F."/>
            <person name="Albersmeier A."/>
            <person name="Kalinowski J."/>
            <person name="Ruckert C."/>
        </authorList>
    </citation>
    <scope>NUCLEOTIDE SEQUENCE</scope>
    <source>
        <strain evidence="9">JCM 4136</strain>
    </source>
</reference>
<evidence type="ECO:0000256" key="3">
    <source>
        <dbReference type="ARBA" id="ARBA00022741"/>
    </source>
</evidence>
<dbReference type="InterPro" id="IPR010488">
    <property type="entry name" value="Zeta_toxin_domain"/>
</dbReference>
<protein>
    <recommendedName>
        <fullName evidence="5">UDP-N-acetylglucosamine kinase</fullName>
        <ecNumber evidence="2">2.7.1.176</ecNumber>
    </recommendedName>
    <alternativeName>
        <fullName evidence="5">UDP-N-acetylglucosamine kinase</fullName>
    </alternativeName>
</protein>
<evidence type="ECO:0000256" key="1">
    <source>
        <dbReference type="ARBA" id="ARBA00009104"/>
    </source>
</evidence>
<dbReference type="EMBL" id="BLLO01000031">
    <property type="protein sequence ID" value="GFH81526.1"/>
    <property type="molecule type" value="Genomic_DNA"/>
</dbReference>
<dbReference type="Gene3D" id="3.40.50.300">
    <property type="entry name" value="P-loop containing nucleotide triphosphate hydrolases"/>
    <property type="match status" value="1"/>
</dbReference>
<reference evidence="9" key="3">
    <citation type="submission" date="2020-09" db="EMBL/GenBank/DDBJ databases">
        <authorList>
            <person name="Sun Q."/>
            <person name="Ohkuma M."/>
        </authorList>
    </citation>
    <scope>NUCLEOTIDE SEQUENCE</scope>
    <source>
        <strain evidence="9">JCM 4136</strain>
    </source>
</reference>
<evidence type="ECO:0000313" key="9">
    <source>
        <dbReference type="EMBL" id="GGU92046.1"/>
    </source>
</evidence>
<comment type="caution">
    <text evidence="9">The sequence shown here is derived from an EMBL/GenBank/DDBJ whole genome shotgun (WGS) entry which is preliminary data.</text>
</comment>
<dbReference type="GO" id="GO:0005524">
    <property type="term" value="F:ATP binding"/>
    <property type="evidence" value="ECO:0007669"/>
    <property type="project" value="UniProtKB-KW"/>
</dbReference>
<reference evidence="8 10" key="2">
    <citation type="submission" date="2020-02" db="EMBL/GenBank/DDBJ databases">
        <title>Whole genome shotgun sequence of Streptomyces gougerotii NBRC 13043.</title>
        <authorList>
            <person name="Ichikawa N."/>
            <person name="Komaki H."/>
            <person name="Tamura T."/>
        </authorList>
    </citation>
    <scope>NUCLEOTIDE SEQUENCE [LARGE SCALE GENOMIC DNA]</scope>
    <source>
        <strain evidence="8 10">NBRC 13043</strain>
    </source>
</reference>
<dbReference type="AlphaFoldDB" id="A0A8H9HW56"/>
<dbReference type="InterPro" id="IPR027417">
    <property type="entry name" value="P-loop_NTPase"/>
</dbReference>
<sequence length="85" mass="9021">MKDLDAAAMLSAHEKQDVLERVLLPAAAEGTVAQRRPVVVIVGGQPGAGKTKVADLVEAALGQRGGAVRIGRDLYKAAHRHYPKR</sequence>
<dbReference type="Proteomes" id="UP000660975">
    <property type="component" value="Unassembled WGS sequence"/>
</dbReference>
<name>A0A8H9HW56_9ACTN</name>
<evidence type="ECO:0000313" key="10">
    <source>
        <dbReference type="Proteomes" id="UP000480804"/>
    </source>
</evidence>
<feature type="domain" description="Zeta toxin" evidence="7">
    <location>
        <begin position="31"/>
        <end position="83"/>
    </location>
</feature>
<dbReference type="EC" id="2.7.1.176" evidence="2"/>
<dbReference type="SUPFAM" id="SSF52540">
    <property type="entry name" value="P-loop containing nucleoside triphosphate hydrolases"/>
    <property type="match status" value="1"/>
</dbReference>
<evidence type="ECO:0000256" key="5">
    <source>
        <dbReference type="ARBA" id="ARBA00032897"/>
    </source>
</evidence>
<proteinExistence type="inferred from homology"/>
<accession>A0A8H9HW56</accession>
<dbReference type="Proteomes" id="UP000480804">
    <property type="component" value="Unassembled WGS sequence"/>
</dbReference>
<evidence type="ECO:0000259" key="7">
    <source>
        <dbReference type="Pfam" id="PF06414"/>
    </source>
</evidence>
<keyword evidence="3" id="KW-0547">Nucleotide-binding</keyword>
<comment type="similarity">
    <text evidence="1">Belongs to the zeta toxin family.</text>
</comment>
<evidence type="ECO:0000256" key="4">
    <source>
        <dbReference type="ARBA" id="ARBA00022840"/>
    </source>
</evidence>
<evidence type="ECO:0000256" key="2">
    <source>
        <dbReference type="ARBA" id="ARBA00011963"/>
    </source>
</evidence>
<dbReference type="EMBL" id="BMSC01000027">
    <property type="protein sequence ID" value="GGU92046.1"/>
    <property type="molecule type" value="Genomic_DNA"/>
</dbReference>
<gene>
    <name evidence="9" type="ORF">GCM10010227_54210</name>
    <name evidence="8" type="ORF">Sgou_61960</name>
</gene>
<organism evidence="9 11">
    <name type="scientific">Streptomyces gougerotii</name>
    <dbReference type="NCBI Taxonomy" id="53448"/>
    <lineage>
        <taxon>Bacteria</taxon>
        <taxon>Bacillati</taxon>
        <taxon>Actinomycetota</taxon>
        <taxon>Actinomycetes</taxon>
        <taxon>Kitasatosporales</taxon>
        <taxon>Streptomycetaceae</taxon>
        <taxon>Streptomyces</taxon>
        <taxon>Streptomyces diastaticus group</taxon>
    </lineage>
</organism>
<evidence type="ECO:0000313" key="8">
    <source>
        <dbReference type="EMBL" id="GFH81526.1"/>
    </source>
</evidence>
<dbReference type="Pfam" id="PF06414">
    <property type="entry name" value="Zeta_toxin"/>
    <property type="match status" value="1"/>
</dbReference>
<keyword evidence="4" id="KW-0067">ATP-binding</keyword>
<dbReference type="GO" id="GO:0016301">
    <property type="term" value="F:kinase activity"/>
    <property type="evidence" value="ECO:0007669"/>
    <property type="project" value="InterPro"/>
</dbReference>
<comment type="catalytic activity">
    <reaction evidence="6">
        <text>UDP-N-acetyl-alpha-D-glucosamine + ATP = UDP-N-acetyl-alpha-D-glucosamine 3'-phosphate + ADP + H(+)</text>
        <dbReference type="Rhea" id="RHEA:32671"/>
        <dbReference type="ChEBI" id="CHEBI:15378"/>
        <dbReference type="ChEBI" id="CHEBI:30616"/>
        <dbReference type="ChEBI" id="CHEBI:57705"/>
        <dbReference type="ChEBI" id="CHEBI:64353"/>
        <dbReference type="ChEBI" id="CHEBI:456216"/>
        <dbReference type="EC" id="2.7.1.176"/>
    </reaction>
</comment>
<evidence type="ECO:0000256" key="6">
    <source>
        <dbReference type="ARBA" id="ARBA00048178"/>
    </source>
</evidence>